<dbReference type="AlphaFoldDB" id="A0A6P4ZRY9"/>
<dbReference type="KEGG" id="bbel:109476025"/>
<dbReference type="InterPro" id="IPR045627">
    <property type="entry name" value="FBXL18_LRR"/>
</dbReference>
<proteinExistence type="predicted"/>
<name>A0A6P4ZRY9_BRABE</name>
<evidence type="ECO:0000259" key="1">
    <source>
        <dbReference type="Pfam" id="PF19729"/>
    </source>
</evidence>
<dbReference type="OrthoDB" id="9856535at2759"/>
<protein>
    <submittedName>
        <fullName evidence="3">Uncharacterized protein LOC109476025</fullName>
    </submittedName>
</protein>
<dbReference type="Pfam" id="PF19729">
    <property type="entry name" value="LRR_FBXL18"/>
    <property type="match status" value="1"/>
</dbReference>
<dbReference type="InterPro" id="IPR032675">
    <property type="entry name" value="LRR_dom_sf"/>
</dbReference>
<organism evidence="2 3">
    <name type="scientific">Branchiostoma belcheri</name>
    <name type="common">Amphioxus</name>
    <dbReference type="NCBI Taxonomy" id="7741"/>
    <lineage>
        <taxon>Eukaryota</taxon>
        <taxon>Metazoa</taxon>
        <taxon>Chordata</taxon>
        <taxon>Cephalochordata</taxon>
        <taxon>Leptocardii</taxon>
        <taxon>Amphioxiformes</taxon>
        <taxon>Branchiostomatidae</taxon>
        <taxon>Branchiostoma</taxon>
    </lineage>
</organism>
<dbReference type="SUPFAM" id="SSF52047">
    <property type="entry name" value="RNI-like"/>
    <property type="match status" value="1"/>
</dbReference>
<feature type="domain" description="F-box/LRR-repeat protein 18 LRR" evidence="1">
    <location>
        <begin position="3"/>
        <end position="108"/>
    </location>
</feature>
<reference evidence="3" key="1">
    <citation type="submission" date="2025-08" db="UniProtKB">
        <authorList>
            <consortium name="RefSeq"/>
        </authorList>
    </citation>
    <scope>IDENTIFICATION</scope>
    <source>
        <tissue evidence="3">Gonad</tissue>
    </source>
</reference>
<dbReference type="RefSeq" id="XP_019632396.1">
    <property type="nucleotide sequence ID" value="XM_019776837.1"/>
</dbReference>
<dbReference type="Proteomes" id="UP000515135">
    <property type="component" value="Unplaced"/>
</dbReference>
<evidence type="ECO:0000313" key="3">
    <source>
        <dbReference type="RefSeq" id="XP_019632396.1"/>
    </source>
</evidence>
<dbReference type="GO" id="GO:0031146">
    <property type="term" value="P:SCF-dependent proteasomal ubiquitin-dependent protein catabolic process"/>
    <property type="evidence" value="ECO:0007669"/>
    <property type="project" value="InterPro"/>
</dbReference>
<keyword evidence="2" id="KW-1185">Reference proteome</keyword>
<evidence type="ECO:0000313" key="2">
    <source>
        <dbReference type="Proteomes" id="UP000515135"/>
    </source>
</evidence>
<accession>A0A6P4ZRY9</accession>
<dbReference type="GeneID" id="109476025"/>
<gene>
    <name evidence="3" type="primary">LOC109476025</name>
</gene>
<dbReference type="Gene3D" id="3.80.10.10">
    <property type="entry name" value="Ribonuclease Inhibitor"/>
    <property type="match status" value="1"/>
</dbReference>
<sequence length="109" mass="12295">MKDADLSCICEWRKLHKLTLGGLPGVTTGEFLQTLPEKCPALRHLSLANLGPTGQCTYSKNLLSALRRMPHLQDFRFEQTNFNVAWSFLEALYNCKGLQRLCVVARNGE</sequence>